<comment type="function">
    <text evidence="1">Involved in DNA recombination.</text>
</comment>
<evidence type="ECO:0000256" key="5">
    <source>
        <dbReference type="SAM" id="Coils"/>
    </source>
</evidence>
<dbReference type="Proteomes" id="UP000192277">
    <property type="component" value="Unassembled WGS sequence"/>
</dbReference>
<dbReference type="Pfam" id="PF02646">
    <property type="entry name" value="RmuC"/>
    <property type="match status" value="1"/>
</dbReference>
<proteinExistence type="inferred from homology"/>
<dbReference type="PANTHER" id="PTHR30563">
    <property type="entry name" value="DNA RECOMBINATION PROTEIN RMUC"/>
    <property type="match status" value="1"/>
</dbReference>
<reference evidence="6 7" key="1">
    <citation type="submission" date="2016-04" db="EMBL/GenBank/DDBJ databases">
        <authorList>
            <person name="Chen L."/>
            <person name="Zhuang W."/>
            <person name="Wang G."/>
        </authorList>
    </citation>
    <scope>NUCLEOTIDE SEQUENCE [LARGE SCALE GENOMIC DNA]</scope>
    <source>
        <strain evidence="7">GR20</strain>
    </source>
</reference>
<name>A0ABX3P331_9BACT</name>
<dbReference type="InterPro" id="IPR003798">
    <property type="entry name" value="DNA_recombination_RmuC"/>
</dbReference>
<keyword evidence="7" id="KW-1185">Reference proteome</keyword>
<feature type="coiled-coil region" evidence="5">
    <location>
        <begin position="115"/>
        <end position="146"/>
    </location>
</feature>
<comment type="caution">
    <text evidence="6">The sequence shown here is derived from an EMBL/GenBank/DDBJ whole genome shotgun (WGS) entry which is preliminary data.</text>
</comment>
<gene>
    <name evidence="6" type="ORF">A4D02_19250</name>
</gene>
<keyword evidence="3 5" id="KW-0175">Coiled coil</keyword>
<protein>
    <submittedName>
        <fullName evidence="6">Recombinase RmuC</fullName>
    </submittedName>
</protein>
<organism evidence="6 7">
    <name type="scientific">Niastella koreensis</name>
    <dbReference type="NCBI Taxonomy" id="354356"/>
    <lineage>
        <taxon>Bacteria</taxon>
        <taxon>Pseudomonadati</taxon>
        <taxon>Bacteroidota</taxon>
        <taxon>Chitinophagia</taxon>
        <taxon>Chitinophagales</taxon>
        <taxon>Chitinophagaceae</taxon>
        <taxon>Niastella</taxon>
    </lineage>
</organism>
<dbReference type="PANTHER" id="PTHR30563:SF0">
    <property type="entry name" value="DNA RECOMBINATION PROTEIN RMUC"/>
    <property type="match status" value="1"/>
</dbReference>
<evidence type="ECO:0000256" key="3">
    <source>
        <dbReference type="ARBA" id="ARBA00023054"/>
    </source>
</evidence>
<evidence type="ECO:0000313" key="6">
    <source>
        <dbReference type="EMBL" id="OQP53838.1"/>
    </source>
</evidence>
<dbReference type="EMBL" id="LWBO01000002">
    <property type="protein sequence ID" value="OQP53838.1"/>
    <property type="molecule type" value="Genomic_DNA"/>
</dbReference>
<dbReference type="RefSeq" id="WP_014223385.1">
    <property type="nucleotide sequence ID" value="NZ_LWBO01000002.1"/>
</dbReference>
<comment type="similarity">
    <text evidence="2">Belongs to the RmuC family.</text>
</comment>
<evidence type="ECO:0000256" key="4">
    <source>
        <dbReference type="ARBA" id="ARBA00023172"/>
    </source>
</evidence>
<evidence type="ECO:0000256" key="1">
    <source>
        <dbReference type="ARBA" id="ARBA00003416"/>
    </source>
</evidence>
<accession>A0ABX3P331</accession>
<evidence type="ECO:0000256" key="2">
    <source>
        <dbReference type="ARBA" id="ARBA00009840"/>
    </source>
</evidence>
<sequence length="451" mass="50643">MEIIIVTLLVALLLVAIITMVFAWRAMAAKNNTDWMAVKYKMESLLGEIARIETAMKQEMVTNRQETGDNTQRIRTELAASLKNFGELINQTMAGATTVQKDNFFALLTKQSEQNNATSHRLDQMRETLEKKMAELQTGNERKLDEMRATVDEKLQKTLETRLGESFKLVSERLEAVHKGLGDMQQLATGVGDLKRVLTNVKTRGVLGEYQLESILEQVLTIDQYGRNVKTKEGSNALVEFAIKLPGRGDKDKSVWLPIDSKFPKEDFEALVDAYDKALPELVEEYRKSFVKGIRKCALDISSKYVDPPNTTDFAILFLPFESLYAEVLRTPGLFESIQREYKIIITGPTTLSALLNSLQMGFRTLAIERRSGEVWQLLGAVKTEFGNFGGILEKTQKKLQEASNVIEQAGVRSRAIEKKLRDVQELPKEDAVALIGNTGPLNEAEEESGE</sequence>
<evidence type="ECO:0000313" key="7">
    <source>
        <dbReference type="Proteomes" id="UP000192277"/>
    </source>
</evidence>
<keyword evidence="4" id="KW-0233">DNA recombination</keyword>